<dbReference type="Pfam" id="PF01323">
    <property type="entry name" value="DSBA"/>
    <property type="match status" value="1"/>
</dbReference>
<dbReference type="OrthoDB" id="9799122at2"/>
<keyword evidence="2" id="KW-0614">Plasmid</keyword>
<dbReference type="InterPro" id="IPR001853">
    <property type="entry name" value="DSBA-like_thioredoxin_dom"/>
</dbReference>
<accession>B2JV52</accession>
<evidence type="ECO:0000313" key="2">
    <source>
        <dbReference type="EMBL" id="ACC74829.1"/>
    </source>
</evidence>
<dbReference type="HOGENOM" id="CLU_069253_0_4_4"/>
<sequence length="218" mass="23551">MQAVQIAFAYDFICPWCWIGHTNLNAGMQAAAPGAPVEVRYLPFELNPSMPVQGMDRRAYRAQKFGSWARSQMLDAQATAAGVAAGLAFDYAKVARTPNTRRAHQFMQFAMLHGDRENVARVFDAIFAAYFSQGRDIGSIDTLVAIAQEQGFDASRARAWLISDEGNRALTGAQSCPQRAVINSVPTVWIDGISISGAQPPAVFAHALRAAVTQGSTA</sequence>
<dbReference type="Gene3D" id="3.40.30.10">
    <property type="entry name" value="Glutaredoxin"/>
    <property type="match status" value="1"/>
</dbReference>
<dbReference type="SUPFAM" id="SSF52833">
    <property type="entry name" value="Thioredoxin-like"/>
    <property type="match status" value="1"/>
</dbReference>
<protein>
    <submittedName>
        <fullName evidence="2">DSBA oxidoreductase</fullName>
    </submittedName>
</protein>
<organism evidence="2 3">
    <name type="scientific">Paraburkholderia phymatum (strain DSM 17167 / CIP 108236 / LMG 21445 / STM815)</name>
    <name type="common">Burkholderia phymatum</name>
    <dbReference type="NCBI Taxonomy" id="391038"/>
    <lineage>
        <taxon>Bacteria</taxon>
        <taxon>Pseudomonadati</taxon>
        <taxon>Pseudomonadota</taxon>
        <taxon>Betaproteobacteria</taxon>
        <taxon>Burkholderiales</taxon>
        <taxon>Burkholderiaceae</taxon>
        <taxon>Paraburkholderia</taxon>
    </lineage>
</organism>
<dbReference type="InterPro" id="IPR036249">
    <property type="entry name" value="Thioredoxin-like_sf"/>
</dbReference>
<evidence type="ECO:0000313" key="3">
    <source>
        <dbReference type="Proteomes" id="UP000001192"/>
    </source>
</evidence>
<dbReference type="PANTHER" id="PTHR13887">
    <property type="entry name" value="GLUTATHIONE S-TRANSFERASE KAPPA"/>
    <property type="match status" value="1"/>
</dbReference>
<evidence type="ECO:0000259" key="1">
    <source>
        <dbReference type="Pfam" id="PF01323"/>
    </source>
</evidence>
<name>B2JV52_PARP8</name>
<dbReference type="AlphaFoldDB" id="B2JV52"/>
<keyword evidence="3" id="KW-1185">Reference proteome</keyword>
<dbReference type="RefSeq" id="WP_012404989.1">
    <property type="nucleotide sequence ID" value="NC_010625.1"/>
</dbReference>
<dbReference type="PANTHER" id="PTHR13887:SF41">
    <property type="entry name" value="THIOREDOXIN SUPERFAMILY PROTEIN"/>
    <property type="match status" value="1"/>
</dbReference>
<dbReference type="GO" id="GO:0016491">
    <property type="term" value="F:oxidoreductase activity"/>
    <property type="evidence" value="ECO:0007669"/>
    <property type="project" value="InterPro"/>
</dbReference>
<feature type="domain" description="DSBA-like thioredoxin" evidence="1">
    <location>
        <begin position="6"/>
        <end position="208"/>
    </location>
</feature>
<reference evidence="3" key="1">
    <citation type="journal article" date="2014" name="Stand. Genomic Sci.">
        <title>Complete genome sequence of Burkholderia phymatum STM815(T), a broad host range and efficient nitrogen-fixing symbiont of Mimosa species.</title>
        <authorList>
            <person name="Moulin L."/>
            <person name="Klonowska A."/>
            <person name="Caroline B."/>
            <person name="Booth K."/>
            <person name="Vriezen J.A."/>
            <person name="Melkonian R."/>
            <person name="James E.K."/>
            <person name="Young J.P."/>
            <person name="Bena G."/>
            <person name="Hauser L."/>
            <person name="Land M."/>
            <person name="Kyrpides N."/>
            <person name="Bruce D."/>
            <person name="Chain P."/>
            <person name="Copeland A."/>
            <person name="Pitluck S."/>
            <person name="Woyke T."/>
            <person name="Lizotte-Waniewski M."/>
            <person name="Bristow J."/>
            <person name="Riley M."/>
        </authorList>
    </citation>
    <scope>NUCLEOTIDE SEQUENCE [LARGE SCALE GENOMIC DNA]</scope>
    <source>
        <strain evidence="3">DSM 17167 / CIP 108236 / LMG 21445 / STM815</strain>
        <plasmid evidence="3">Plasmid pBPHY01</plasmid>
    </source>
</reference>
<gene>
    <name evidence="2" type="ordered locus">Bphy_5763</name>
</gene>
<proteinExistence type="predicted"/>
<dbReference type="Proteomes" id="UP000001192">
    <property type="component" value="Plasmid pBPHY01"/>
</dbReference>
<dbReference type="KEGG" id="bph:Bphy_5763"/>
<geneLocation type="plasmid" evidence="2 3">
    <name>pBPHY01</name>
</geneLocation>
<dbReference type="EMBL" id="CP001045">
    <property type="protein sequence ID" value="ACC74829.1"/>
    <property type="molecule type" value="Genomic_DNA"/>
</dbReference>
<dbReference type="CDD" id="cd03024">
    <property type="entry name" value="DsbA_FrnE"/>
    <property type="match status" value="1"/>
</dbReference>